<organism evidence="1 2">
    <name type="scientific">Algoriphagus aquaeductus</name>
    <dbReference type="NCBI Taxonomy" id="475299"/>
    <lineage>
        <taxon>Bacteria</taxon>
        <taxon>Pseudomonadati</taxon>
        <taxon>Bacteroidota</taxon>
        <taxon>Cytophagia</taxon>
        <taxon>Cytophagales</taxon>
        <taxon>Cyclobacteriaceae</taxon>
        <taxon>Algoriphagus</taxon>
    </lineage>
</organism>
<name>A0A326RLW3_9BACT</name>
<sequence length="84" mass="9467">MDDPIDTLGELVYEWALDGDCDVIPDNGTEQEDKSLKKGKVWGIAFDILAPVFYNQLKREMAFSAPFILPSRTFFKDSPPPDLS</sequence>
<evidence type="ECO:0000313" key="1">
    <source>
        <dbReference type="EMBL" id="PZV80252.1"/>
    </source>
</evidence>
<protein>
    <submittedName>
        <fullName evidence="1">Uncharacterized protein</fullName>
    </submittedName>
</protein>
<comment type="caution">
    <text evidence="1">The sequence shown here is derived from an EMBL/GenBank/DDBJ whole genome shotgun (WGS) entry which is preliminary data.</text>
</comment>
<reference evidence="1 2" key="1">
    <citation type="submission" date="2018-06" db="EMBL/GenBank/DDBJ databases">
        <title>Genomic Encyclopedia of Archaeal and Bacterial Type Strains, Phase II (KMG-II): from individual species to whole genera.</title>
        <authorList>
            <person name="Goeker M."/>
        </authorList>
    </citation>
    <scope>NUCLEOTIDE SEQUENCE [LARGE SCALE GENOMIC DNA]</scope>
    <source>
        <strain evidence="1 2">T4</strain>
    </source>
</reference>
<keyword evidence="2" id="KW-1185">Reference proteome</keyword>
<accession>A0A326RLW3</accession>
<proteinExistence type="predicted"/>
<gene>
    <name evidence="1" type="ORF">CLV31_11217</name>
</gene>
<dbReference type="Proteomes" id="UP000248917">
    <property type="component" value="Unassembled WGS sequence"/>
</dbReference>
<dbReference type="EMBL" id="QKTX01000012">
    <property type="protein sequence ID" value="PZV80252.1"/>
    <property type="molecule type" value="Genomic_DNA"/>
</dbReference>
<evidence type="ECO:0000313" key="2">
    <source>
        <dbReference type="Proteomes" id="UP000248917"/>
    </source>
</evidence>
<dbReference type="AlphaFoldDB" id="A0A326RLW3"/>